<organism evidence="24 25">
    <name type="scientific">Elliptochloris bilobata</name>
    <dbReference type="NCBI Taxonomy" id="381761"/>
    <lineage>
        <taxon>Eukaryota</taxon>
        <taxon>Viridiplantae</taxon>
        <taxon>Chlorophyta</taxon>
        <taxon>core chlorophytes</taxon>
        <taxon>Trebouxiophyceae</taxon>
        <taxon>Trebouxiophyceae incertae sedis</taxon>
        <taxon>Elliptochloris clade</taxon>
        <taxon>Elliptochloris</taxon>
    </lineage>
</organism>
<dbReference type="GO" id="GO:0017178">
    <property type="term" value="F:diphthine-ammonia ligase activity"/>
    <property type="evidence" value="ECO:0007669"/>
    <property type="project" value="UniProtKB-EC"/>
</dbReference>
<comment type="subcellular location">
    <subcellularLocation>
        <location evidence="2">Membrane</location>
        <topology evidence="2">Single-pass membrane protein</topology>
    </subcellularLocation>
</comment>
<dbReference type="SUPFAM" id="SSF52402">
    <property type="entry name" value="Adenine nucleotide alpha hydrolases-like"/>
    <property type="match status" value="1"/>
</dbReference>
<keyword evidence="9 22" id="KW-0812">Transmembrane</keyword>
<dbReference type="Pfam" id="PF01042">
    <property type="entry name" value="Ribonuc_L-PSP"/>
    <property type="match status" value="2"/>
</dbReference>
<dbReference type="InterPro" id="IPR002761">
    <property type="entry name" value="Diphthami_syn_dom"/>
</dbReference>
<dbReference type="PANTHER" id="PTHR12196:SF2">
    <property type="entry name" value="DIPHTHINE--AMMONIA LIGASE"/>
    <property type="match status" value="1"/>
</dbReference>
<dbReference type="Pfam" id="PF01902">
    <property type="entry name" value="Diphthami_syn_2"/>
    <property type="match status" value="1"/>
</dbReference>
<dbReference type="InterPro" id="IPR035959">
    <property type="entry name" value="RutC-like_sf"/>
</dbReference>
<evidence type="ECO:0000256" key="22">
    <source>
        <dbReference type="SAM" id="Phobius"/>
    </source>
</evidence>
<dbReference type="GO" id="GO:0005524">
    <property type="term" value="F:ATP binding"/>
    <property type="evidence" value="ECO:0007669"/>
    <property type="project" value="UniProtKB-KW"/>
</dbReference>
<evidence type="ECO:0000256" key="11">
    <source>
        <dbReference type="ARBA" id="ARBA00022840"/>
    </source>
</evidence>
<evidence type="ECO:0000256" key="14">
    <source>
        <dbReference type="ARBA" id="ARBA00023136"/>
    </source>
</evidence>
<evidence type="ECO:0000256" key="3">
    <source>
        <dbReference type="ARBA" id="ARBA00005156"/>
    </source>
</evidence>
<dbReference type="Pfam" id="PF03742">
    <property type="entry name" value="PetN"/>
    <property type="match status" value="1"/>
</dbReference>
<dbReference type="AlphaFoldDB" id="A0AAW1R1I5"/>
<dbReference type="InterPro" id="IPR036143">
    <property type="entry name" value="Cytochr_b6-f_cplx_su8_sf"/>
</dbReference>
<dbReference type="Proteomes" id="UP001445335">
    <property type="component" value="Unassembled WGS sequence"/>
</dbReference>
<evidence type="ECO:0000256" key="2">
    <source>
        <dbReference type="ARBA" id="ARBA00004167"/>
    </source>
</evidence>
<sequence length="577" mass="59395">MKVVALVSGGKDSCFSMLLCQQHGHEIVALANLCPAAGAPDELDSFMFQTIGHQLVAAFAACVELPLYRRRIGGASKHTELGYERTAGDEVEDLYTLLAFVKQTLPGVEAVASGAIASDYQRLRVEHVCGRLGLVSLAYLWHQPQAALLEGMMARGLVAVLVKVAALGLDPGRHLGRSIASMRPHLTKLRRQFGCSVCGEGGEYETFTLDCPMFPHMRIVLDTWEVAAHAPGDIAAALHPIAFHTERKPSAQAAGDGSPAGALDADGPRLNGRSEDGSAAVIDTQAALHAALRAIQAELAPLSMRLGNGLLVQLYLADLSHFAAANAAYACHFGSGSPPARACVQVPLPAGTAVAVDVLLPPASACGPAKRGVLHVQSVSAWAPACIGPYAQATVAGGLLHMAGQIGLAPVSMQLVQGGATAQAARCLSSCRAVAVALRCDLTSAMLACTIYAAASPGDAPPQSSTAACSLARSGERAAPLLTYAAVPALPRGAEVEFQPTALVDSSRPDKKQMQAPLVSAAALSAFALAVAPAAQAATAAFQLAEGEPFIVSLGWGALAASFSFSLAAVVWGRSGM</sequence>
<dbReference type="PANTHER" id="PTHR12196">
    <property type="entry name" value="DOMAIN OF UNKNOWN FUNCTION 71 DUF71 -CONTAINING PROTEIN"/>
    <property type="match status" value="1"/>
</dbReference>
<dbReference type="FunFam" id="3.40.50.620:FF:000145">
    <property type="entry name" value="ATP-binding domain containing protein"/>
    <property type="match status" value="1"/>
</dbReference>
<accession>A0AAW1R1I5</accession>
<evidence type="ECO:0000256" key="1">
    <source>
        <dbReference type="ARBA" id="ARBA00003068"/>
    </source>
</evidence>
<feature type="transmembrane region" description="Helical" evidence="22">
    <location>
        <begin position="550"/>
        <end position="572"/>
    </location>
</feature>
<feature type="transmembrane region" description="Helical" evidence="22">
    <location>
        <begin position="518"/>
        <end position="538"/>
    </location>
</feature>
<comment type="caution">
    <text evidence="24">The sequence shown here is derived from an EMBL/GenBank/DDBJ whole genome shotgun (WGS) entry which is preliminary data.</text>
</comment>
<keyword evidence="7" id="KW-0813">Transport</keyword>
<dbReference type="Gene3D" id="3.30.1330.40">
    <property type="entry name" value="RutC-like"/>
    <property type="match status" value="2"/>
</dbReference>
<dbReference type="EMBL" id="JALJOU010000059">
    <property type="protein sequence ID" value="KAK9827348.1"/>
    <property type="molecule type" value="Genomic_DNA"/>
</dbReference>
<comment type="similarity">
    <text evidence="4">Belongs to the PetN family.</text>
</comment>
<protein>
    <recommendedName>
        <fullName evidence="6">Diphthine--ammonia ligase</fullName>
        <ecNumber evidence="5">6.3.1.14</ecNumber>
    </recommendedName>
    <alternativeName>
        <fullName evidence="17">Cytochrome b6-f complex subunit PetN</fullName>
    </alternativeName>
    <alternativeName>
        <fullName evidence="19">Cytochrome b6-f complex subunit VIII</fullName>
    </alternativeName>
    <alternativeName>
        <fullName evidence="16">Diphthamide synthase</fullName>
    </alternativeName>
    <alternativeName>
        <fullName evidence="18">Diphthamide synthetase</fullName>
    </alternativeName>
</protein>
<dbReference type="HAMAP" id="MF_00395">
    <property type="entry name" value="Cytb6_f_PetN"/>
    <property type="match status" value="1"/>
</dbReference>
<evidence type="ECO:0000256" key="17">
    <source>
        <dbReference type="ARBA" id="ARBA00031459"/>
    </source>
</evidence>
<keyword evidence="14 22" id="KW-0472">Membrane</keyword>
<evidence type="ECO:0000313" key="24">
    <source>
        <dbReference type="EMBL" id="KAK9827348.1"/>
    </source>
</evidence>
<comment type="catalytic activity">
    <reaction evidence="20">
        <text>diphthine-[translation elongation factor 2] + NH4(+) + ATP = diphthamide-[translation elongation factor 2] + AMP + diphosphate + H(+)</text>
        <dbReference type="Rhea" id="RHEA:19753"/>
        <dbReference type="Rhea" id="RHEA-COMP:10172"/>
        <dbReference type="Rhea" id="RHEA-COMP:10174"/>
        <dbReference type="ChEBI" id="CHEBI:15378"/>
        <dbReference type="ChEBI" id="CHEBI:16692"/>
        <dbReference type="ChEBI" id="CHEBI:28938"/>
        <dbReference type="ChEBI" id="CHEBI:30616"/>
        <dbReference type="ChEBI" id="CHEBI:33019"/>
        <dbReference type="ChEBI" id="CHEBI:82696"/>
        <dbReference type="ChEBI" id="CHEBI:456215"/>
        <dbReference type="EC" id="6.3.1.14"/>
    </reaction>
</comment>
<evidence type="ECO:0000256" key="9">
    <source>
        <dbReference type="ARBA" id="ARBA00022692"/>
    </source>
</evidence>
<dbReference type="CDD" id="cd01994">
    <property type="entry name" value="AANH_PF0828-like"/>
    <property type="match status" value="1"/>
</dbReference>
<dbReference type="GO" id="GO:0009512">
    <property type="term" value="C:cytochrome b6f complex"/>
    <property type="evidence" value="ECO:0007669"/>
    <property type="project" value="InterPro"/>
</dbReference>
<gene>
    <name evidence="24" type="ORF">WJX81_008556</name>
</gene>
<dbReference type="GO" id="GO:0016020">
    <property type="term" value="C:membrane"/>
    <property type="evidence" value="ECO:0007669"/>
    <property type="project" value="UniProtKB-SubCell"/>
</dbReference>
<comment type="pathway">
    <text evidence="3">Protein modification; peptidyl-diphthamide biosynthesis.</text>
</comment>
<dbReference type="InterPro" id="IPR006175">
    <property type="entry name" value="YjgF/YER057c/UK114"/>
</dbReference>
<dbReference type="Gene3D" id="3.40.50.620">
    <property type="entry name" value="HUPs"/>
    <property type="match status" value="1"/>
</dbReference>
<keyword evidence="12" id="KW-0249">Electron transport</keyword>
<feature type="domain" description="Diphthamide synthase" evidence="23">
    <location>
        <begin position="1"/>
        <end position="225"/>
    </location>
</feature>
<comment type="subunit">
    <text evidence="15">The 4 large subunits of the cytochrome b6-f complex are cytochrome b6, subunit IV (17 kDa polypeptide, PetD), cytochrome f and the Rieske protein, while the 4 small subunits are PetG, PetL, PetM and PetN. The complex functions as a dimer.</text>
</comment>
<dbReference type="InterPro" id="IPR014729">
    <property type="entry name" value="Rossmann-like_a/b/a_fold"/>
</dbReference>
<name>A0AAW1R1I5_9CHLO</name>
<comment type="function">
    <text evidence="1">Component of the cytochrome b6-f complex, which mediates electron transfer between photosystem II (PSII) and photosystem I (PSI), cyclic electron flow around PSI, and state transitions.</text>
</comment>
<evidence type="ECO:0000256" key="8">
    <source>
        <dbReference type="ARBA" id="ARBA00022598"/>
    </source>
</evidence>
<proteinExistence type="inferred from homology"/>
<dbReference type="InterPro" id="IPR030662">
    <property type="entry name" value="DPH6/MJ0570"/>
</dbReference>
<evidence type="ECO:0000259" key="23">
    <source>
        <dbReference type="Pfam" id="PF01902"/>
    </source>
</evidence>
<dbReference type="SUPFAM" id="SSF55298">
    <property type="entry name" value="YjgF-like"/>
    <property type="match status" value="2"/>
</dbReference>
<evidence type="ECO:0000256" key="19">
    <source>
        <dbReference type="ARBA" id="ARBA00031982"/>
    </source>
</evidence>
<evidence type="ECO:0000256" key="10">
    <source>
        <dbReference type="ARBA" id="ARBA00022741"/>
    </source>
</evidence>
<evidence type="ECO:0000256" key="15">
    <source>
        <dbReference type="ARBA" id="ARBA00025834"/>
    </source>
</evidence>
<dbReference type="FunFam" id="3.90.1490.10:FF:000001">
    <property type="entry name" value="Diphthine--ammonia ligase"/>
    <property type="match status" value="1"/>
</dbReference>
<evidence type="ECO:0000256" key="21">
    <source>
        <dbReference type="SAM" id="MobiDB-lite"/>
    </source>
</evidence>
<evidence type="ECO:0000313" key="25">
    <source>
        <dbReference type="Proteomes" id="UP001445335"/>
    </source>
</evidence>
<keyword evidence="13 22" id="KW-1133">Transmembrane helix</keyword>
<evidence type="ECO:0000256" key="4">
    <source>
        <dbReference type="ARBA" id="ARBA00010969"/>
    </source>
</evidence>
<reference evidence="24 25" key="1">
    <citation type="journal article" date="2024" name="Nat. Commun.">
        <title>Phylogenomics reveals the evolutionary origins of lichenization in chlorophyte algae.</title>
        <authorList>
            <person name="Puginier C."/>
            <person name="Libourel C."/>
            <person name="Otte J."/>
            <person name="Skaloud P."/>
            <person name="Haon M."/>
            <person name="Grisel S."/>
            <person name="Petersen M."/>
            <person name="Berrin J.G."/>
            <person name="Delaux P.M."/>
            <person name="Dal Grande F."/>
            <person name="Keller J."/>
        </authorList>
    </citation>
    <scope>NUCLEOTIDE SEQUENCE [LARGE SCALE GENOMIC DNA]</scope>
    <source>
        <strain evidence="24 25">SAG 245.80</strain>
    </source>
</reference>
<evidence type="ECO:0000256" key="5">
    <source>
        <dbReference type="ARBA" id="ARBA00012089"/>
    </source>
</evidence>
<evidence type="ECO:0000256" key="6">
    <source>
        <dbReference type="ARBA" id="ARBA00018426"/>
    </source>
</evidence>
<dbReference type="Gene3D" id="3.90.1490.10">
    <property type="entry name" value="putative n-type atp pyrophosphatase, domain 2"/>
    <property type="match status" value="1"/>
</dbReference>
<keyword evidence="11" id="KW-0067">ATP-binding</keyword>
<evidence type="ECO:0000256" key="20">
    <source>
        <dbReference type="ARBA" id="ARBA00048108"/>
    </source>
</evidence>
<dbReference type="NCBIfam" id="TIGR00290">
    <property type="entry name" value="MJ0570_dom"/>
    <property type="match status" value="1"/>
</dbReference>
<evidence type="ECO:0000256" key="7">
    <source>
        <dbReference type="ARBA" id="ARBA00022448"/>
    </source>
</evidence>
<dbReference type="GO" id="GO:0017183">
    <property type="term" value="P:protein histidyl modification to diphthamide"/>
    <property type="evidence" value="ECO:0007669"/>
    <property type="project" value="TreeGrafter"/>
</dbReference>
<dbReference type="EC" id="6.3.1.14" evidence="5"/>
<keyword evidence="10" id="KW-0547">Nucleotide-binding</keyword>
<dbReference type="SUPFAM" id="SSF103451">
    <property type="entry name" value="PetN subunit of the cytochrome b6f complex"/>
    <property type="match status" value="1"/>
</dbReference>
<keyword evidence="8" id="KW-0436">Ligase</keyword>
<evidence type="ECO:0000256" key="18">
    <source>
        <dbReference type="ARBA" id="ARBA00031552"/>
    </source>
</evidence>
<evidence type="ECO:0000256" key="13">
    <source>
        <dbReference type="ARBA" id="ARBA00022989"/>
    </source>
</evidence>
<evidence type="ECO:0000256" key="12">
    <source>
        <dbReference type="ARBA" id="ARBA00022982"/>
    </source>
</evidence>
<dbReference type="CDD" id="cd06156">
    <property type="entry name" value="eu_AANH_C_2"/>
    <property type="match status" value="1"/>
</dbReference>
<evidence type="ECO:0000256" key="16">
    <source>
        <dbReference type="ARBA" id="ARBA00029814"/>
    </source>
</evidence>
<dbReference type="InterPro" id="IPR005497">
    <property type="entry name" value="Cytochrome_b6-f_cplx_su8"/>
</dbReference>
<feature type="transmembrane region" description="Helical" evidence="22">
    <location>
        <begin position="51"/>
        <end position="68"/>
    </location>
</feature>
<dbReference type="GO" id="GO:0017004">
    <property type="term" value="P:cytochrome complex assembly"/>
    <property type="evidence" value="ECO:0007669"/>
    <property type="project" value="InterPro"/>
</dbReference>
<feature type="region of interest" description="Disordered" evidence="21">
    <location>
        <begin position="248"/>
        <end position="276"/>
    </location>
</feature>
<keyword evidence="25" id="KW-1185">Reference proteome</keyword>